<evidence type="ECO:0000313" key="3">
    <source>
        <dbReference type="EMBL" id="WMV54393.1"/>
    </source>
</evidence>
<dbReference type="Gene3D" id="1.20.1280.50">
    <property type="match status" value="1"/>
</dbReference>
<protein>
    <recommendedName>
        <fullName evidence="5">F-box family protein</fullName>
    </recommendedName>
</protein>
<feature type="domain" description="At1g61320/AtMIF1 LRR" evidence="2">
    <location>
        <begin position="90"/>
        <end position="431"/>
    </location>
</feature>
<name>A0AAF0ZYJ1_SOLVR</name>
<dbReference type="Gene3D" id="3.80.10.10">
    <property type="entry name" value="Ribonuclease Inhibitor"/>
    <property type="match status" value="1"/>
</dbReference>
<dbReference type="CDD" id="cd22160">
    <property type="entry name" value="F-box_AtFBL13-like"/>
    <property type="match status" value="1"/>
</dbReference>
<reference evidence="3" key="1">
    <citation type="submission" date="2023-08" db="EMBL/GenBank/DDBJ databases">
        <title>A de novo genome assembly of Solanum verrucosum Schlechtendal, a Mexican diploid species geographically isolated from the other diploid A-genome species in potato relatives.</title>
        <authorList>
            <person name="Hosaka K."/>
        </authorList>
    </citation>
    <scope>NUCLEOTIDE SEQUENCE</scope>
    <source>
        <tissue evidence="3">Young leaves</tissue>
    </source>
</reference>
<accession>A0AAF0ZYJ1</accession>
<dbReference type="SUPFAM" id="SSF52047">
    <property type="entry name" value="RNI-like"/>
    <property type="match status" value="1"/>
</dbReference>
<sequence>MERQQELMVGADRLSDLPDSILLHILSMLPNNKEVVRTSVLSERWQFLWKFVPTSLNFNFPISDNENVTRDYLVSIHKELYYWRSCEKIRKLRVWGLKYEERYAKDVDIWVHFATRLANIEDLELGLLTNNRRYEFPQFAFKTASLRNLVLWNCRLNPFGNVNWSSLVSLSIVYMGFTDGVVEKVLSGCPNVEYLELENFLGIHRLEIRSMKLRELIIRDYKNENHDLWLELLAPYIQKLQILGLCSEICIINVASLVTAVLCFDFDFEDEEQNLEKEFRFFKELLHSVAHVENLNLGSWCIECLSILELTGWEFPPSSRKFLELGVEFEQLDFPGICCFLQSSLDLETLVIDWYDVESGDLLSRYINEDEQIRRFESHSFNGSFPYLKTIKILNFYGFVLPLVKYLLKHAIVLEKFDIVVVYQGSDVSTHYATQWHKSSQAIQDPLRMLQLTFLIDDFGPLPFVNIATYLTSITLCLKLSGLSCQKKLGLHLSISKEVLVVLHV</sequence>
<evidence type="ECO:0000259" key="2">
    <source>
        <dbReference type="Pfam" id="PF23622"/>
    </source>
</evidence>
<evidence type="ECO:0008006" key="5">
    <source>
        <dbReference type="Google" id="ProtNLM"/>
    </source>
</evidence>
<evidence type="ECO:0000313" key="4">
    <source>
        <dbReference type="Proteomes" id="UP001234989"/>
    </source>
</evidence>
<dbReference type="InterPro" id="IPR032675">
    <property type="entry name" value="LRR_dom_sf"/>
</dbReference>
<dbReference type="AlphaFoldDB" id="A0AAF0ZYJ1"/>
<dbReference type="InterPro" id="IPR053781">
    <property type="entry name" value="F-box_AtFBL13-like"/>
</dbReference>
<keyword evidence="4" id="KW-1185">Reference proteome</keyword>
<dbReference type="InterPro" id="IPR053772">
    <property type="entry name" value="At1g61320/At1g61330-like"/>
</dbReference>
<dbReference type="SUPFAM" id="SSF81383">
    <property type="entry name" value="F-box domain"/>
    <property type="match status" value="1"/>
</dbReference>
<dbReference type="PANTHER" id="PTHR34145">
    <property type="entry name" value="OS02G0105600 PROTEIN"/>
    <property type="match status" value="1"/>
</dbReference>
<dbReference type="Pfam" id="PF23622">
    <property type="entry name" value="LRR_At1g61320_AtMIF1"/>
    <property type="match status" value="1"/>
</dbReference>
<dbReference type="EMBL" id="CP133622">
    <property type="protein sequence ID" value="WMV54393.1"/>
    <property type="molecule type" value="Genomic_DNA"/>
</dbReference>
<evidence type="ECO:0000259" key="1">
    <source>
        <dbReference type="Pfam" id="PF00646"/>
    </source>
</evidence>
<gene>
    <name evidence="3" type="ORF">MTR67_047778</name>
</gene>
<dbReference type="Pfam" id="PF00646">
    <property type="entry name" value="F-box"/>
    <property type="match status" value="1"/>
</dbReference>
<dbReference type="InterPro" id="IPR036047">
    <property type="entry name" value="F-box-like_dom_sf"/>
</dbReference>
<dbReference type="InterPro" id="IPR001810">
    <property type="entry name" value="F-box_dom"/>
</dbReference>
<organism evidence="3 4">
    <name type="scientific">Solanum verrucosum</name>
    <dbReference type="NCBI Taxonomy" id="315347"/>
    <lineage>
        <taxon>Eukaryota</taxon>
        <taxon>Viridiplantae</taxon>
        <taxon>Streptophyta</taxon>
        <taxon>Embryophyta</taxon>
        <taxon>Tracheophyta</taxon>
        <taxon>Spermatophyta</taxon>
        <taxon>Magnoliopsida</taxon>
        <taxon>eudicotyledons</taxon>
        <taxon>Gunneridae</taxon>
        <taxon>Pentapetalae</taxon>
        <taxon>asterids</taxon>
        <taxon>lamiids</taxon>
        <taxon>Solanales</taxon>
        <taxon>Solanaceae</taxon>
        <taxon>Solanoideae</taxon>
        <taxon>Solaneae</taxon>
        <taxon>Solanum</taxon>
    </lineage>
</organism>
<proteinExistence type="predicted"/>
<dbReference type="InterPro" id="IPR055357">
    <property type="entry name" value="LRR_At1g61320_AtMIF1"/>
</dbReference>
<feature type="domain" description="F-box" evidence="1">
    <location>
        <begin position="14"/>
        <end position="50"/>
    </location>
</feature>
<dbReference type="Proteomes" id="UP001234989">
    <property type="component" value="Chromosome 11"/>
</dbReference>
<dbReference type="PANTHER" id="PTHR34145:SF28">
    <property type="entry name" value="F-BOX DOMAIN-CONTAINING PROTEIN"/>
    <property type="match status" value="1"/>
</dbReference>